<evidence type="ECO:0000313" key="2">
    <source>
        <dbReference type="EMBL" id="AZS13792.1"/>
    </source>
</evidence>
<dbReference type="SUPFAM" id="SSF52200">
    <property type="entry name" value="Toll/Interleukin receptor TIR domain"/>
    <property type="match status" value="1"/>
</dbReference>
<dbReference type="AlphaFoldDB" id="A0A3S9UTY9"/>
<reference evidence="3" key="1">
    <citation type="submission" date="2018-12" db="EMBL/GenBank/DDBJ databases">
        <title>Complete genome sequence of Paenibacillus sp. MBLB1234.</title>
        <authorList>
            <person name="Nam Y.-D."/>
            <person name="Kang J."/>
            <person name="Chung W.-H."/>
            <person name="Park Y.S."/>
        </authorList>
    </citation>
    <scope>NUCLEOTIDE SEQUENCE [LARGE SCALE GENOMIC DNA]</scope>
    <source>
        <strain evidence="3">MBLB1234</strain>
    </source>
</reference>
<dbReference type="PANTHER" id="PTHR16253:SF0">
    <property type="entry name" value="TETRATRICOPEPTIDE REPEAT PROTEIN 22"/>
    <property type="match status" value="1"/>
</dbReference>
<proteinExistence type="predicted"/>
<dbReference type="KEGG" id="plut:EI981_04440"/>
<feature type="domain" description="TIR" evidence="1">
    <location>
        <begin position="125"/>
        <end position="253"/>
    </location>
</feature>
<dbReference type="EMBL" id="CP034346">
    <property type="protein sequence ID" value="AZS13792.1"/>
    <property type="molecule type" value="Genomic_DNA"/>
</dbReference>
<dbReference type="GO" id="GO:0007165">
    <property type="term" value="P:signal transduction"/>
    <property type="evidence" value="ECO:0007669"/>
    <property type="project" value="InterPro"/>
</dbReference>
<dbReference type="InterPro" id="IPR000157">
    <property type="entry name" value="TIR_dom"/>
</dbReference>
<dbReference type="InterPro" id="IPR042342">
    <property type="entry name" value="TTC22"/>
</dbReference>
<keyword evidence="2" id="KW-0675">Receptor</keyword>
<protein>
    <submittedName>
        <fullName evidence="2">Toll/interleukin-1 receptor domain-containing protein</fullName>
    </submittedName>
</protein>
<dbReference type="OrthoDB" id="8435646at2"/>
<dbReference type="PANTHER" id="PTHR16253">
    <property type="entry name" value="TETRATRICOPEPTIDE REPEAT PROTEIN 22"/>
    <property type="match status" value="1"/>
</dbReference>
<organism evidence="2 3">
    <name type="scientific">Paenibacillus lutimineralis</name>
    <dbReference type="NCBI Taxonomy" id="2707005"/>
    <lineage>
        <taxon>Bacteria</taxon>
        <taxon>Bacillati</taxon>
        <taxon>Bacillota</taxon>
        <taxon>Bacilli</taxon>
        <taxon>Bacillales</taxon>
        <taxon>Paenibacillaceae</taxon>
        <taxon>Paenibacillus</taxon>
    </lineage>
</organism>
<dbReference type="PROSITE" id="PS50104">
    <property type="entry name" value="TIR"/>
    <property type="match status" value="1"/>
</dbReference>
<dbReference type="Proteomes" id="UP000270678">
    <property type="component" value="Chromosome"/>
</dbReference>
<accession>A0A3S9UTY9</accession>
<dbReference type="SMART" id="SM00255">
    <property type="entry name" value="TIR"/>
    <property type="match status" value="1"/>
</dbReference>
<evidence type="ECO:0000313" key="3">
    <source>
        <dbReference type="Proteomes" id="UP000270678"/>
    </source>
</evidence>
<evidence type="ECO:0000259" key="1">
    <source>
        <dbReference type="PROSITE" id="PS50104"/>
    </source>
</evidence>
<dbReference type="Gene3D" id="3.40.50.10140">
    <property type="entry name" value="Toll/interleukin-1 receptor homology (TIR) domain"/>
    <property type="match status" value="1"/>
</dbReference>
<dbReference type="Pfam" id="PF13676">
    <property type="entry name" value="TIR_2"/>
    <property type="match status" value="1"/>
</dbReference>
<keyword evidence="3" id="KW-1185">Reference proteome</keyword>
<dbReference type="InterPro" id="IPR035897">
    <property type="entry name" value="Toll_tir_struct_dom_sf"/>
</dbReference>
<gene>
    <name evidence="2" type="ORF">EI981_04440</name>
</gene>
<name>A0A3S9UTY9_9BACL</name>
<sequence>MGIYEKNYMEVLTMASYSESLIEKTHEKKIEIIETMATRYDFAGIRLVGQASGINIAYFVGEKMTTFEMVESLFQVAERKGKLMQLVEQLIEPERNAANDIRNLLGVQDKPRLESIDTFTSSNNITKKVFLSHSSNDKPFVRKLSDKLHKDGFQSWVDEVEIKVGFSISNSIESGILTSGYFVIVLTPDAVSSEWVRRELDIATLREIRQKDIFVLPILLKDCTIPSMIATKKYANFKDSFDHGYSELLEALK</sequence>